<feature type="region of interest" description="Disordered" evidence="1">
    <location>
        <begin position="818"/>
        <end position="837"/>
    </location>
</feature>
<dbReference type="PANTHER" id="PTHR31431:SF1">
    <property type="entry name" value="NUCLEOPORIN NUP188"/>
    <property type="match status" value="1"/>
</dbReference>
<feature type="region of interest" description="Disordered" evidence="1">
    <location>
        <begin position="1978"/>
        <end position="2022"/>
    </location>
</feature>
<organism evidence="3 4">
    <name type="scientific">Prorocentrum cordatum</name>
    <dbReference type="NCBI Taxonomy" id="2364126"/>
    <lineage>
        <taxon>Eukaryota</taxon>
        <taxon>Sar</taxon>
        <taxon>Alveolata</taxon>
        <taxon>Dinophyceae</taxon>
        <taxon>Prorocentrales</taxon>
        <taxon>Prorocentraceae</taxon>
        <taxon>Prorocentrum</taxon>
    </lineage>
</organism>
<evidence type="ECO:0000256" key="1">
    <source>
        <dbReference type="SAM" id="MobiDB-lite"/>
    </source>
</evidence>
<dbReference type="EMBL" id="CAUYUJ010017259">
    <property type="protein sequence ID" value="CAK0873250.1"/>
    <property type="molecule type" value="Genomic_DNA"/>
</dbReference>
<reference evidence="3" key="1">
    <citation type="submission" date="2023-10" db="EMBL/GenBank/DDBJ databases">
        <authorList>
            <person name="Chen Y."/>
            <person name="Shah S."/>
            <person name="Dougan E. K."/>
            <person name="Thang M."/>
            <person name="Chan C."/>
        </authorList>
    </citation>
    <scope>NUCLEOTIDE SEQUENCE [LARGE SCALE GENOMIC DNA]</scope>
</reference>
<accession>A0ABN9VJG1</accession>
<evidence type="ECO:0000313" key="4">
    <source>
        <dbReference type="Proteomes" id="UP001189429"/>
    </source>
</evidence>
<keyword evidence="4" id="KW-1185">Reference proteome</keyword>
<proteinExistence type="predicted"/>
<feature type="signal peptide" evidence="2">
    <location>
        <begin position="1"/>
        <end position="21"/>
    </location>
</feature>
<protein>
    <recommendedName>
        <fullName evidence="5">Non-specific serine/threonine protein kinase</fullName>
    </recommendedName>
</protein>
<keyword evidence="2" id="KW-0732">Signal</keyword>
<gene>
    <name evidence="3" type="ORF">PCOR1329_LOCUS58509</name>
</gene>
<comment type="caution">
    <text evidence="3">The sequence shown here is derived from an EMBL/GenBank/DDBJ whole genome shotgun (WGS) entry which is preliminary data.</text>
</comment>
<dbReference type="InterPro" id="IPR044840">
    <property type="entry name" value="Nup188"/>
</dbReference>
<dbReference type="PANTHER" id="PTHR31431">
    <property type="entry name" value="NUCLEOPORIN NUP188 HOMOLOG"/>
    <property type="match status" value="1"/>
</dbReference>
<sequence>MVADLCLAVLLQGLALEDAVGEHAGRHPLLGSPEDAKRLHRAFTTGWIEMCEHVDASRGVARPDLVHCARLASLGVLGWASMLAAMPQAYRDEHGLGFERIVSSSLLRSSRLAEDAARDIVERGFLLKDAPNRQHGAARSALHGLLAAAAAGFRLEGPLSGFQAAMSTLMGAAFEEQAEASAHFWTSDYASHRRCFFVLHGWLAAFPMHLPELLGLLAGLAGPVHALDFVQAPLDTVVLPYSIIQNSADLAVDSEPGAATQVTLREPAYTEELALRAYGLLLPEWHLPRCTVLHAGSQGVLLGAGADGQVGALARKVQFRLEGSGLPTWRLALAAWDAVLAGLGCTTCAAPGAARALPPSATQLLLAVVQLFCRLLSAGPQALVALSEHLPADEQRAGDGVIARLFVSFLACAGLPGSAGQRALPTVLRALASCLAAPDAATQCSALMRLIEGAAHPRFRARGAGTFVSVLTSAVDREREAGCYPTTLAALDLFAALLRARPVELLALPGGGGGEAFGQLLDFTFGLCFARCGFWACRTPADRWGLSLACIGVASALMPLMECFNWPLPPELASADGGGAEDVAAATRGVGQLCASVGHLRAIQLRVLRSWSEAAFVPALLQCLACDVVFGAVPGQSGRRFIGFWSLAHADGSCTSDGVPEFGDVGPPPVSAVQLLAGALRCLHELLCLVLRPAGQSPQCASLAQHLLAVSTMREPADFSPGLLAARDGCPPRRADLVQSLYAHACGTAPAVARWAAGSLAALCALWHRAGAGALPPAEHGTVAAALGAAAPLRKTQLLALLAVPSAGPFGAPAEAGELVPGPAAPTGAGAGAPRPSPLASRLARRLLDVVGDPCEDTALRCAFAGLARAALAAQPGLFLDEAAELLPQAIAACARGAAAALAAWADLEVDAEPGRLLVALLALLDDLAAADATAFCRSFAQPVDGGPRKYGTVWALLSDLVPSAFEKWIPEASGGLLAGAGGGACRAAEPLIALSALLRLAERGCQASAKVQAEAPEAHAALMELMGALLGPVGIKLVLPPALTLEEGVGAAGHGADLADGSILVQHPFGSKAAQAVNLEGEANTVDSFLAHHQLRAELLGPAGAMPGQSGEPGPRGLLARRQGRDQLCEIACGPSADLAVGHVAARRLLRATLPQERLGCFGEFDGVTALHSGSQVLDEFCVSASLLPAHQPSVRFALAAVCGSEAQVEDVVGNCAALSAQKAIASARALAVEAFDDLVCTAMRQAMDGKDSAWASQAKPLLGSLLKSLVRLLYDLLQHLELLADHSAFFARLLSLVARTLTAQSWASALLGASPQATSTLDQDFGLAAGSSPVQEVPFVREMLERQTPMGLALVRRLTAVIRRFLAHATFETDKVQQDQTEVVTSTLPLLLLLVPALQPATREAEGPTEAEPVLLELLEALVGLVDDFGAGVRTAALDAAAAVLPDMAEPGLPPVARPVGQPRGLSKRRRLTVLRSPEEAAAQATARVQSAVMDHAEASGLVAAALAVVERTVVALGRRGGGHCRLGDRTLAILQRCVLPQLLGRSSLVVAPFPEHLRPRGHSQRPATVLAPSETTVRLAGWEQTSEAALACELGAALDGLLAVARSAGGAILLAEHKVFALLACSPLLHVAAMPAEASGRFPSAYSGPVAGAAGRGFDDPMGSAAPQGMAGAPWRRPLHTCWCQALLLVAALLASAPQLGTEAVVFLEAFAPRLRYIFCSGLQSGHMAVLEEASVACRVLALMRHRCGVAESILADAATQAFVFIVGACLSERSVPSEIFLPISEVERVAANIAPGSETSPAVVPSVFHQRVERIALELTRSLLAALLFASSSPTWLSHAAAAGGGALGSSAMASVPGGSWPSPGLGALGGLRPPARTAPGPRAVSDATGQLLWFTVMDAVLEGARRVVGIAEALQGRRQASLLLVSAPGAGGGPLVPFSLALVPLEPEGALAGPEAGSAADPTVSPDHLARGLQRQAPLQSPSGGPLGNPRAAASPSSAEPGGGTATTGAVEPQRSVRHRRMALYPGRCLGRQLAEGIVPECTSLEDLRQLCWTTVEMSCTLLCHFCQATQAGALAGRERSAAPGAAVLHSLLSLLHELCPKSGPRPFGISPATAEYLEALGASSLRCELGRGAAEGDAPPAAAPSLASLPGALAPQRAGREEEEDIWTGRSERAAWSALFLSSPLPGAGLLPR</sequence>
<evidence type="ECO:0000313" key="3">
    <source>
        <dbReference type="EMBL" id="CAK0873250.1"/>
    </source>
</evidence>
<dbReference type="Proteomes" id="UP001189429">
    <property type="component" value="Unassembled WGS sequence"/>
</dbReference>
<evidence type="ECO:0000256" key="2">
    <source>
        <dbReference type="SAM" id="SignalP"/>
    </source>
</evidence>
<evidence type="ECO:0008006" key="5">
    <source>
        <dbReference type="Google" id="ProtNLM"/>
    </source>
</evidence>
<feature type="region of interest" description="Disordered" evidence="1">
    <location>
        <begin position="1869"/>
        <end position="1888"/>
    </location>
</feature>
<feature type="compositionally biased region" description="Low complexity" evidence="1">
    <location>
        <begin position="2142"/>
        <end position="2161"/>
    </location>
</feature>
<name>A0ABN9VJG1_9DINO</name>
<feature type="chain" id="PRO_5046767357" description="Non-specific serine/threonine protein kinase" evidence="2">
    <location>
        <begin position="22"/>
        <end position="2199"/>
    </location>
</feature>
<feature type="region of interest" description="Disordered" evidence="1">
    <location>
        <begin position="2142"/>
        <end position="2172"/>
    </location>
</feature>
<feature type="compositionally biased region" description="Low complexity" evidence="1">
    <location>
        <begin position="1995"/>
        <end position="2005"/>
    </location>
</feature>